<gene>
    <name evidence="5" type="ORF">PGAL8A_00438800</name>
</gene>
<dbReference type="SMART" id="SM00698">
    <property type="entry name" value="MORN"/>
    <property type="match status" value="4"/>
</dbReference>
<dbReference type="GO" id="GO:0004674">
    <property type="term" value="F:protein serine/threonine kinase activity"/>
    <property type="evidence" value="ECO:0007669"/>
    <property type="project" value="UniProtKB-EC"/>
</dbReference>
<dbReference type="InterPro" id="IPR013761">
    <property type="entry name" value="SAM/pointed_sf"/>
</dbReference>
<proteinExistence type="predicted"/>
<dbReference type="GO" id="GO:0005737">
    <property type="term" value="C:cytoplasm"/>
    <property type="evidence" value="ECO:0007669"/>
    <property type="project" value="TreeGrafter"/>
</dbReference>
<feature type="domain" description="Protein kinase" evidence="4">
    <location>
        <begin position="776"/>
        <end position="1120"/>
    </location>
</feature>
<dbReference type="AlphaFoldDB" id="A0A1J1GWG0"/>
<feature type="region of interest" description="Disordered" evidence="3">
    <location>
        <begin position="777"/>
        <end position="821"/>
    </location>
</feature>
<dbReference type="SUPFAM" id="SSF56112">
    <property type="entry name" value="Protein kinase-like (PK-like)"/>
    <property type="match status" value="1"/>
</dbReference>
<dbReference type="Pfam" id="PF00069">
    <property type="entry name" value="Pkinase"/>
    <property type="match status" value="1"/>
</dbReference>
<organism evidence="5 6">
    <name type="scientific">Plasmodium gallinaceum</name>
    <dbReference type="NCBI Taxonomy" id="5849"/>
    <lineage>
        <taxon>Eukaryota</taxon>
        <taxon>Sar</taxon>
        <taxon>Alveolata</taxon>
        <taxon>Apicomplexa</taxon>
        <taxon>Aconoidasida</taxon>
        <taxon>Haemosporida</taxon>
        <taxon>Plasmodiidae</taxon>
        <taxon>Plasmodium</taxon>
        <taxon>Plasmodium (Haemamoeba)</taxon>
    </lineage>
</organism>
<dbReference type="Pfam" id="PF02493">
    <property type="entry name" value="MORN"/>
    <property type="match status" value="3"/>
</dbReference>
<dbReference type="EMBL" id="CVMV01000070">
    <property type="protein sequence ID" value="CRG96807.1"/>
    <property type="molecule type" value="Genomic_DNA"/>
</dbReference>
<keyword evidence="2" id="KW-0175">Coiled coil</keyword>
<evidence type="ECO:0000256" key="2">
    <source>
        <dbReference type="SAM" id="Coils"/>
    </source>
</evidence>
<comment type="caution">
    <text evidence="5">The sequence shown here is derived from an EMBL/GenBank/DDBJ whole genome shotgun (WGS) entry which is preliminary data.</text>
</comment>
<reference evidence="5" key="1">
    <citation type="submission" date="2015-04" db="EMBL/GenBank/DDBJ databases">
        <authorList>
            <consortium name="Pathogen Informatics"/>
        </authorList>
    </citation>
    <scope>NUCLEOTIDE SEQUENCE [LARGE SCALE GENOMIC DNA]</scope>
    <source>
        <strain evidence="5">8A</strain>
    </source>
</reference>
<dbReference type="EC" id="2.7.11.1" evidence="5"/>
<feature type="region of interest" description="Disordered" evidence="3">
    <location>
        <begin position="247"/>
        <end position="289"/>
    </location>
</feature>
<dbReference type="Proteomes" id="UP000220797">
    <property type="component" value="Unassembled WGS sequence"/>
</dbReference>
<evidence type="ECO:0000256" key="3">
    <source>
        <dbReference type="SAM" id="MobiDB-lite"/>
    </source>
</evidence>
<dbReference type="OMA" id="WLNNISH"/>
<keyword evidence="5" id="KW-0808">Transferase</keyword>
<protein>
    <submittedName>
        <fullName evidence="5">Protein kinase, putative</fullName>
        <ecNumber evidence="5">2.7.11.1</ecNumber>
    </submittedName>
</protein>
<keyword evidence="6" id="KW-1185">Reference proteome</keyword>
<evidence type="ECO:0000259" key="4">
    <source>
        <dbReference type="PROSITE" id="PS50011"/>
    </source>
</evidence>
<dbReference type="OrthoDB" id="294378at2759"/>
<dbReference type="Gene3D" id="1.10.150.50">
    <property type="entry name" value="Transcription Factor, Ets-1"/>
    <property type="match status" value="1"/>
</dbReference>
<dbReference type="Gene3D" id="1.10.510.10">
    <property type="entry name" value="Transferase(Phosphotransferase) domain 1"/>
    <property type="match status" value="1"/>
</dbReference>
<dbReference type="InterPro" id="IPR003409">
    <property type="entry name" value="MORN"/>
</dbReference>
<dbReference type="SUPFAM" id="SSF82185">
    <property type="entry name" value="Histone H3 K4-specific methyltransferase SET7/9 N-terminal domain"/>
    <property type="match status" value="1"/>
</dbReference>
<dbReference type="InterPro" id="IPR000719">
    <property type="entry name" value="Prot_kinase_dom"/>
</dbReference>
<feature type="coiled-coil region" evidence="2">
    <location>
        <begin position="736"/>
        <end position="763"/>
    </location>
</feature>
<dbReference type="Gene3D" id="2.20.110.10">
    <property type="entry name" value="Histone H3 K4-specific methyltransferase SET7/9 N-terminal domain"/>
    <property type="match status" value="2"/>
</dbReference>
<dbReference type="PROSITE" id="PS50011">
    <property type="entry name" value="PROTEIN_KINASE_DOM"/>
    <property type="match status" value="1"/>
</dbReference>
<dbReference type="InterPro" id="IPR050167">
    <property type="entry name" value="Ser_Thr_protein_kinase"/>
</dbReference>
<evidence type="ECO:0000313" key="5">
    <source>
        <dbReference type="EMBL" id="CRG96807.1"/>
    </source>
</evidence>
<feature type="compositionally biased region" description="Polar residues" evidence="3">
    <location>
        <begin position="808"/>
        <end position="821"/>
    </location>
</feature>
<dbReference type="InterPro" id="IPR011009">
    <property type="entry name" value="Kinase-like_dom_sf"/>
</dbReference>
<evidence type="ECO:0000256" key="1">
    <source>
        <dbReference type="ARBA" id="ARBA00022737"/>
    </source>
</evidence>
<dbReference type="RefSeq" id="XP_028529610.1">
    <property type="nucleotide sequence ID" value="XM_028673126.1"/>
</dbReference>
<dbReference type="VEuPathDB" id="PlasmoDB:PGAL8A_00438800"/>
<dbReference type="SUPFAM" id="SSF47769">
    <property type="entry name" value="SAM/Pointed domain"/>
    <property type="match status" value="1"/>
</dbReference>
<dbReference type="Pfam" id="PF07714">
    <property type="entry name" value="PK_Tyr_Ser-Thr"/>
    <property type="match status" value="1"/>
</dbReference>
<sequence length="1131" mass="136133">MKTISKEDYFFKYKEKDDFIYNQLYNILTYHPFNEILEYENGDIYIGTTENKKRQGYGYYIYMDIKTIYQGQWKENAKNGYGTLYNRKEIIYSGEWLNNISHGFGSKYRNGKLFVGSYKYGLMNGVGILRKKNSFNFCLFHSNRKKCLIKISKYMDIYLYLYKNKEVILKEKLCNFFPIYINKNMPKIFHKEVFFQLFSIHESISNFSSQNYKNNEKSDNVYSNDFLNYINCDLHLRYQNKIIRKTDKMKRVDSNNNNYHNHNNSVDNNNNENKNSNHNRNTNNKNITTHNNNKCTFHFFNSSLKNSLTLTNLKYANEKSESSHNLSSESEQKLIDNPPLLNNILNKYKNSKNKNFQNFNETLLLYKTDSHNSDSYINLTLSSDSAFKRIKKKKKVIIPYFFYKKKSRKMIRNRKTKTNKEKYYKILIGEYNRDPPKLEGSNNSSKFSNIRIHNEINILKKKKNNNILNNDFNKKNIEEFTTHINLLKYLKEINVKKKIKCIYQWENHHISVLLYFFKLEKYIHSFKHNNIKGFHFFILSSKILKNLGIYSNEHIYFFMNLINTFNNIHNIYLQILIKWETIKKDSLLTYNSINKKEFFIIKHFKGNSNIYVCCYQNTPVCLKIVSNGKEIPSKNYKKEINNIKYINKKYIEYLKHNKKRIQMNNEKKHMMYSDEEKKINYLNKEEYEEKNSKIEECNEYNSLKENVTPDFKNNFLNVAHNFFFNKKLIFYNEKLNENLLFNFKNFKNKLTNQEEKIEANKNDYKKFSFSDDNEQFKKEENPLNKHNNSTFEENTKRNSKNKKYKSILSPNNDLKNNSDDNGTGDSYETYNFAEKLKCRMNFIREYFIVSNLRHPNIIKYIGNITSKNKEKFGLVFEHLKGNYLYDCIYKNKQPLKNRKIIKIFYEISASLHYLHERNICHGNIHSKNIFITNKGNVKICNFQYSSIESFYDYKINCKKKYYSSKCESDYYFYEKLFLPLPYVTSINDIRSTDIMSPLLQFNTNKFNNISINYHDYYTAPEVLRYEEYTNKSDIYSFGIVMYEVIFDTLPFINEYVPLFFLISTCSHQRYINFDINKLNSKFDYSLFHISINIMLLIKQCLHPIPSNRPNSKYLCEHFKFLLDLLKFYKIK</sequence>
<name>A0A1J1GWG0_PLAGA</name>
<keyword evidence="1" id="KW-0677">Repeat</keyword>
<dbReference type="GO" id="GO:0007165">
    <property type="term" value="P:signal transduction"/>
    <property type="evidence" value="ECO:0007669"/>
    <property type="project" value="TreeGrafter"/>
</dbReference>
<feature type="compositionally biased region" description="Low complexity" evidence="3">
    <location>
        <begin position="254"/>
        <end position="289"/>
    </location>
</feature>
<dbReference type="GeneID" id="39732921"/>
<accession>A0A1J1GWG0</accession>
<dbReference type="InterPro" id="IPR001245">
    <property type="entry name" value="Ser-Thr/Tyr_kinase_cat_dom"/>
</dbReference>
<dbReference type="GO" id="GO:0005524">
    <property type="term" value="F:ATP binding"/>
    <property type="evidence" value="ECO:0007669"/>
    <property type="project" value="InterPro"/>
</dbReference>
<keyword evidence="5" id="KW-0418">Kinase</keyword>
<dbReference type="PANTHER" id="PTHR23257">
    <property type="entry name" value="SERINE-THREONINE PROTEIN KINASE"/>
    <property type="match status" value="1"/>
</dbReference>
<evidence type="ECO:0000313" key="6">
    <source>
        <dbReference type="Proteomes" id="UP000220797"/>
    </source>
</evidence>